<dbReference type="InterPro" id="IPR050951">
    <property type="entry name" value="Retrovirus_Pol_polyprotein"/>
</dbReference>
<keyword evidence="1" id="KW-0808">Transferase</keyword>
<feature type="domain" description="Integrase catalytic" evidence="6">
    <location>
        <begin position="509"/>
        <end position="662"/>
    </location>
</feature>
<keyword evidence="3" id="KW-0540">Nuclease</keyword>
<dbReference type="Gene3D" id="3.30.420.10">
    <property type="entry name" value="Ribonuclease H-like superfamily/Ribonuclease H"/>
    <property type="match status" value="1"/>
</dbReference>
<dbReference type="InterPro" id="IPR055510">
    <property type="entry name" value="DUF7083"/>
</dbReference>
<feature type="region of interest" description="Disordered" evidence="5">
    <location>
        <begin position="767"/>
        <end position="802"/>
    </location>
</feature>
<feature type="compositionally biased region" description="Basic residues" evidence="5">
    <location>
        <begin position="780"/>
        <end position="790"/>
    </location>
</feature>
<dbReference type="PROSITE" id="PS50994">
    <property type="entry name" value="INTEGRASE"/>
    <property type="match status" value="1"/>
</dbReference>
<feature type="compositionally biased region" description="Basic residues" evidence="5">
    <location>
        <begin position="302"/>
        <end position="316"/>
    </location>
</feature>
<dbReference type="PANTHER" id="PTHR37984:SF5">
    <property type="entry name" value="PROTEIN NYNRIN-LIKE"/>
    <property type="match status" value="1"/>
</dbReference>
<dbReference type="FunFam" id="3.30.420.10:FF:000131">
    <property type="entry name" value="Protein CBG26278"/>
    <property type="match status" value="1"/>
</dbReference>
<keyword evidence="4" id="KW-0378">Hydrolase</keyword>
<feature type="region of interest" description="Disordered" evidence="5">
    <location>
        <begin position="240"/>
        <end position="264"/>
    </location>
</feature>
<dbReference type="GO" id="GO:0016779">
    <property type="term" value="F:nucleotidyltransferase activity"/>
    <property type="evidence" value="ECO:0007669"/>
    <property type="project" value="UniProtKB-KW"/>
</dbReference>
<dbReference type="InterPro" id="IPR021109">
    <property type="entry name" value="Peptidase_aspartic_dom_sf"/>
</dbReference>
<dbReference type="SUPFAM" id="SSF53098">
    <property type="entry name" value="Ribonuclease H-like"/>
    <property type="match status" value="1"/>
</dbReference>
<keyword evidence="2" id="KW-0548">Nucleotidyltransferase</keyword>
<sequence>MDPSKLELLLEQQMKLIQMLADAKLTSNSQPSSSNPTTTAPSVDGIANSISEFHYDPESNVTFDMWFRRYEDLFKFDFANQDDAWKVRLLLRKLGPSELDKYCNLILPLNPRDRSFSDTVQSLSQQFGDNSSLFNARYRSLKLTMNEDDDFLTHVGIVNRECERFRLKSLTEDQFKALILICSLQSQKFSDIRTRLLSRLDQDPKLTLNDIANEYQRLINLQRDTTMVQRGGSNRTEVHVVQQPLNSHKSAPATSSSGRQTKTNPPAPCWHCGAWHFVRYCPYKQHRCRKCNVVGHKDGFCRKKKPSNSRGTRKPTPRSNTNSLSLIASCENSTPVERKFITLSINGHPLRLQIDTASDVTILSRKSWIRMGRPRLVPTTQKPRTACGNYLRLLGQLDCKVTFHDSTFTGLCYITPADLNLLGLDWFDHLNLADVPLNTICNLVSQPQLRQQPHDLEAYTRNLMTEFSTSEHHTAGEDAVIVSPLTEDRAQCQQAAKCNAKLLPVPWPQPEYPWSRIHVDFAGPINGITYLVVVDAFSKWPEIVPVMSPTSTQTIKLLTEMFSRNGLPDIIVSDNGSQFTSSQFQEFCKRLSIKHFRSPPYHPQSNGQAERFVDTFKRALMKSKGEGTTVETLQKFLFVYRTTPSDMLPQQKSPAEILMGRKLRTIHSLMCPRTTPPPSHTKSQKLPAYEVGCPVFARDYRANHGPRIEARVVGRLGQVMYEVKVGRDTWTRHRNQLRKRIAPDHPSNAVNLPFDILLDTFNLPAAPPQEARQQADPRPRRWPLRQRRTTVKMQVDPRKARY</sequence>
<evidence type="ECO:0000256" key="4">
    <source>
        <dbReference type="ARBA" id="ARBA00022759"/>
    </source>
</evidence>
<dbReference type="PANTHER" id="PTHR37984">
    <property type="entry name" value="PROTEIN CBG26694"/>
    <property type="match status" value="1"/>
</dbReference>
<dbReference type="InterPro" id="IPR012337">
    <property type="entry name" value="RNaseH-like_sf"/>
</dbReference>
<feature type="compositionally biased region" description="Polar residues" evidence="5">
    <location>
        <begin position="243"/>
        <end position="264"/>
    </location>
</feature>
<protein>
    <recommendedName>
        <fullName evidence="6">Integrase catalytic domain-containing protein</fullName>
    </recommendedName>
</protein>
<evidence type="ECO:0000256" key="5">
    <source>
        <dbReference type="SAM" id="MobiDB-lite"/>
    </source>
</evidence>
<dbReference type="SUPFAM" id="SSF50630">
    <property type="entry name" value="Acid proteases"/>
    <property type="match status" value="1"/>
</dbReference>
<evidence type="ECO:0000256" key="2">
    <source>
        <dbReference type="ARBA" id="ARBA00022695"/>
    </source>
</evidence>
<dbReference type="Pfam" id="PF23309">
    <property type="entry name" value="DUF7083"/>
    <property type="match status" value="1"/>
</dbReference>
<evidence type="ECO:0000313" key="7">
    <source>
        <dbReference type="Proteomes" id="UP000050790"/>
    </source>
</evidence>
<evidence type="ECO:0000256" key="1">
    <source>
        <dbReference type="ARBA" id="ARBA00022679"/>
    </source>
</evidence>
<keyword evidence="4" id="KW-0255">Endonuclease</keyword>
<evidence type="ECO:0000313" key="8">
    <source>
        <dbReference type="WBParaSite" id="SMRG1_22550.1"/>
    </source>
</evidence>
<dbReference type="Gene3D" id="2.40.70.10">
    <property type="entry name" value="Acid Proteases"/>
    <property type="match status" value="1"/>
</dbReference>
<dbReference type="Proteomes" id="UP000050790">
    <property type="component" value="Unassembled WGS sequence"/>
</dbReference>
<feature type="region of interest" description="Disordered" evidence="5">
    <location>
        <begin position="302"/>
        <end position="323"/>
    </location>
</feature>
<dbReference type="InterPro" id="IPR034128">
    <property type="entry name" value="K02A2.6-like"/>
</dbReference>
<dbReference type="InterPro" id="IPR001584">
    <property type="entry name" value="Integrase_cat-core"/>
</dbReference>
<evidence type="ECO:0000259" key="6">
    <source>
        <dbReference type="PROSITE" id="PS50994"/>
    </source>
</evidence>
<accession>A0AA84ZDH0</accession>
<dbReference type="WBParaSite" id="SMRG1_22550.1">
    <property type="protein sequence ID" value="SMRG1_22550.1"/>
    <property type="gene ID" value="SMRG1_22550"/>
</dbReference>
<dbReference type="CDD" id="cd05484">
    <property type="entry name" value="retropepsin_like_LTR_2"/>
    <property type="match status" value="1"/>
</dbReference>
<dbReference type="GO" id="GO:0004519">
    <property type="term" value="F:endonuclease activity"/>
    <property type="evidence" value="ECO:0007669"/>
    <property type="project" value="UniProtKB-KW"/>
</dbReference>
<dbReference type="InterPro" id="IPR036397">
    <property type="entry name" value="RNaseH_sf"/>
</dbReference>
<dbReference type="AlphaFoldDB" id="A0AA84ZDH0"/>
<organism evidence="7 8">
    <name type="scientific">Schistosoma margrebowiei</name>
    <dbReference type="NCBI Taxonomy" id="48269"/>
    <lineage>
        <taxon>Eukaryota</taxon>
        <taxon>Metazoa</taxon>
        <taxon>Spiralia</taxon>
        <taxon>Lophotrochozoa</taxon>
        <taxon>Platyhelminthes</taxon>
        <taxon>Trematoda</taxon>
        <taxon>Digenea</taxon>
        <taxon>Strigeidida</taxon>
        <taxon>Schistosomatoidea</taxon>
        <taxon>Schistosomatidae</taxon>
        <taxon>Schistosoma</taxon>
    </lineage>
</organism>
<dbReference type="GO" id="GO:0015074">
    <property type="term" value="P:DNA integration"/>
    <property type="evidence" value="ECO:0007669"/>
    <property type="project" value="InterPro"/>
</dbReference>
<reference evidence="8" key="1">
    <citation type="submission" date="2023-11" db="UniProtKB">
        <authorList>
            <consortium name="WormBaseParasite"/>
        </authorList>
    </citation>
    <scope>IDENTIFICATION</scope>
</reference>
<name>A0AA84ZDH0_9TREM</name>
<dbReference type="Pfam" id="PF00665">
    <property type="entry name" value="rve"/>
    <property type="match status" value="1"/>
</dbReference>
<evidence type="ECO:0000256" key="3">
    <source>
        <dbReference type="ARBA" id="ARBA00022722"/>
    </source>
</evidence>
<dbReference type="GO" id="GO:0003676">
    <property type="term" value="F:nucleic acid binding"/>
    <property type="evidence" value="ECO:0007669"/>
    <property type="project" value="InterPro"/>
</dbReference>
<proteinExistence type="predicted"/>